<dbReference type="WBParaSite" id="RSKR_0001174400.1">
    <property type="protein sequence ID" value="RSKR_0001174400.1"/>
    <property type="gene ID" value="RSKR_0001174400"/>
</dbReference>
<protein>
    <submittedName>
        <fullName evidence="2">INCENP_ARK-bind domain-containing protein</fullName>
    </submittedName>
</protein>
<evidence type="ECO:0000313" key="1">
    <source>
        <dbReference type="Proteomes" id="UP000095286"/>
    </source>
</evidence>
<sequence>MFEDLVNSALSLVKPIIETTKPLLDQVQSKALQNDGGDPTEKSLRDENVLGLHPLAQQDASPFCKGNSQICRFISCSAHNFKSDSNISNLNLVAQLMGDKKMRKAISANPEMVVNVCQEQGLSEPECKIFAKGFSFIDKWVTNMEEEDSVKNTKNEFPKVNGVLNVQPIKQMVTPNSRNVVVIPNRPMVDEDGMDLDTFNDEDYTITNIGERDNTARLGSRNWSSKHEIAPAPRPTLSPIKSITTTQLRVKSVSFGDGLNKGKERAEKMEKTEKTPRAQIPRPIVPINRPRVTRRDLSSKTNQNIKNTANNNVQNIAVNKGKNNVKNNGIHIITTGNPKGIINNKKKRTANNRARGSINVQTPRRVVKDKKKKERIPKKPVVALKKRIVRDIGALEDSLKELSNEVVRVRRDATDYYDEAKGTSKTSNYEDIVGSKNTSKPPTTKSTQQERQNCIQFLG</sequence>
<proteinExistence type="predicted"/>
<organism evidence="1 2">
    <name type="scientific">Rhabditophanes sp. KR3021</name>
    <dbReference type="NCBI Taxonomy" id="114890"/>
    <lineage>
        <taxon>Eukaryota</taxon>
        <taxon>Metazoa</taxon>
        <taxon>Ecdysozoa</taxon>
        <taxon>Nematoda</taxon>
        <taxon>Chromadorea</taxon>
        <taxon>Rhabditida</taxon>
        <taxon>Tylenchina</taxon>
        <taxon>Panagrolaimomorpha</taxon>
        <taxon>Strongyloidoidea</taxon>
        <taxon>Alloionematidae</taxon>
        <taxon>Rhabditophanes</taxon>
    </lineage>
</organism>
<name>A0AC35UI43_9BILA</name>
<reference evidence="2" key="1">
    <citation type="submission" date="2016-11" db="UniProtKB">
        <authorList>
            <consortium name="WormBaseParasite"/>
        </authorList>
    </citation>
    <scope>IDENTIFICATION</scope>
    <source>
        <strain evidence="2">KR3021</strain>
    </source>
</reference>
<evidence type="ECO:0000313" key="2">
    <source>
        <dbReference type="WBParaSite" id="RSKR_0001174400.1"/>
    </source>
</evidence>
<dbReference type="Proteomes" id="UP000095286">
    <property type="component" value="Unplaced"/>
</dbReference>
<accession>A0AC35UI43</accession>